<evidence type="ECO:0000313" key="2">
    <source>
        <dbReference type="EnsemblMetazoa" id="CLYHEMP006211.1"/>
    </source>
</evidence>
<evidence type="ECO:0000313" key="3">
    <source>
        <dbReference type="Proteomes" id="UP000594262"/>
    </source>
</evidence>
<accession>A0A7M5V9L0</accession>
<dbReference type="EnsemblMetazoa" id="CLYHEMT006211.1">
    <property type="protein sequence ID" value="CLYHEMP006211.1"/>
    <property type="gene ID" value="CLYHEMG006211"/>
</dbReference>
<dbReference type="Pfam" id="PF00240">
    <property type="entry name" value="ubiquitin"/>
    <property type="match status" value="1"/>
</dbReference>
<dbReference type="AlphaFoldDB" id="A0A7M5V9L0"/>
<dbReference type="CDD" id="cd17039">
    <property type="entry name" value="Ubl_ubiquitin_like"/>
    <property type="match status" value="1"/>
</dbReference>
<keyword evidence="3" id="KW-1185">Reference proteome</keyword>
<dbReference type="InterPro" id="IPR000626">
    <property type="entry name" value="Ubiquitin-like_dom"/>
</dbReference>
<name>A0A7M5V9L0_9CNID</name>
<evidence type="ECO:0000259" key="1">
    <source>
        <dbReference type="PROSITE" id="PS50053"/>
    </source>
</evidence>
<dbReference type="PROSITE" id="PS50053">
    <property type="entry name" value="UBIQUITIN_2"/>
    <property type="match status" value="1"/>
</dbReference>
<dbReference type="Gene3D" id="3.10.20.90">
    <property type="entry name" value="Phosphatidylinositol 3-kinase Catalytic Subunit, Chain A, domain 1"/>
    <property type="match status" value="1"/>
</dbReference>
<dbReference type="Proteomes" id="UP000594262">
    <property type="component" value="Unplaced"/>
</dbReference>
<feature type="domain" description="Ubiquitin-like" evidence="1">
    <location>
        <begin position="48"/>
        <end position="109"/>
    </location>
</feature>
<organism evidence="2 3">
    <name type="scientific">Clytia hemisphaerica</name>
    <dbReference type="NCBI Taxonomy" id="252671"/>
    <lineage>
        <taxon>Eukaryota</taxon>
        <taxon>Metazoa</taxon>
        <taxon>Cnidaria</taxon>
        <taxon>Hydrozoa</taxon>
        <taxon>Hydroidolina</taxon>
        <taxon>Leptothecata</taxon>
        <taxon>Obeliida</taxon>
        <taxon>Clytiidae</taxon>
        <taxon>Clytia</taxon>
    </lineage>
</organism>
<sequence length="297" mass="34199">MAFFHQPLLNTCLQIKQDDRIIQARNNKTQKEEAQPSHLKTVKRGTGPTFKIKFLTKEETLFFSEYDTIESIKRYIAKKYDIRTFEQVIMFKGVRLKHLDKISDLRVDEAEICLHLVIERKPLDLCIRMGSFDSPVQTIYITASHTNNIKEVIQKITDATNIPIKYLSLDVAMKNSNEEKDDIVSLDDEVKVIQDYLSPDGSCPLFRVKQVIIARLHFQESNQVINYYETVEEDSGDTIDDLLVRIVIERKLGRRNFNVRDTGSRAKLKNKTLLRTLFKIDISVGDAMGSLCCGCFG</sequence>
<dbReference type="InterPro" id="IPR029071">
    <property type="entry name" value="Ubiquitin-like_domsf"/>
</dbReference>
<dbReference type="SUPFAM" id="SSF54236">
    <property type="entry name" value="Ubiquitin-like"/>
    <property type="match status" value="1"/>
</dbReference>
<reference evidence="2" key="1">
    <citation type="submission" date="2021-01" db="UniProtKB">
        <authorList>
            <consortium name="EnsemblMetazoa"/>
        </authorList>
    </citation>
    <scope>IDENTIFICATION</scope>
</reference>
<proteinExistence type="predicted"/>
<protein>
    <recommendedName>
        <fullName evidence="1">Ubiquitin-like domain-containing protein</fullName>
    </recommendedName>
</protein>